<dbReference type="EMBL" id="BANU01000001">
    <property type="protein sequence ID" value="GAC59332.1"/>
    <property type="molecule type" value="Genomic_DNA"/>
</dbReference>
<dbReference type="RefSeq" id="WP_006894519.1">
    <property type="nucleotide sequence ID" value="NZ_BANU01000001.1"/>
</dbReference>
<organism evidence="1 2">
    <name type="scientific">Gordonia sihwensis NBRC 108236</name>
    <dbReference type="NCBI Taxonomy" id="1223544"/>
    <lineage>
        <taxon>Bacteria</taxon>
        <taxon>Bacillati</taxon>
        <taxon>Actinomycetota</taxon>
        <taxon>Actinomycetes</taxon>
        <taxon>Mycobacteriales</taxon>
        <taxon>Gordoniaceae</taxon>
        <taxon>Gordonia</taxon>
    </lineage>
</organism>
<dbReference type="eggNOG" id="ENOG502ZB9E">
    <property type="taxonomic scope" value="Bacteria"/>
</dbReference>
<sequence>MQDELERLHVGTAAIAAAEKEWKRREDNYRGNQALPYAPEGVSVEYLELRKQAIANWLAPAMDVPVQRMEMESVTDEQGKVDTDAWQYMTAAKMHTRQRILYSSMMVHGRAALSVSKVPGGGRMFVENVRRLHFEPSPEDPFSTQYVVKRWTEKKRAATGLWTPPGADVGVREYAVVYDDVSAVRWMKKSAGTLGEWTKVSETMHGLGALPFVQIGSRVDADNVPHAAIDGLIDMQDAINTIRFNTLLAMQFSAFRQRVATGYDPLLRDASGDVIYLKGPDGQPIIGPNGEPVPALRKGGRVGVDRMLIFPGKDTKVFDLDESNLDRYVNVYVRFLTDLFTKGQVPPQYALDKMANLSGDAMAGADATLQALVGDLQGEAAGGLSEAMQLMDRAHGRTPVHREISWADKAPKSFGQIVDGIVKLVQGAEFPKRDAWDILPGATPTKVDAWIEHAKEEAREAMELDLAAAGLGSGE</sequence>
<name>L7LGV5_9ACTN</name>
<evidence type="ECO:0008006" key="3">
    <source>
        <dbReference type="Google" id="ProtNLM"/>
    </source>
</evidence>
<evidence type="ECO:0000313" key="2">
    <source>
        <dbReference type="Proteomes" id="UP000035083"/>
    </source>
</evidence>
<accession>L7LGV5</accession>
<dbReference type="AlphaFoldDB" id="L7LGV5"/>
<evidence type="ECO:0000313" key="1">
    <source>
        <dbReference type="EMBL" id="GAC59332.1"/>
    </source>
</evidence>
<dbReference type="Proteomes" id="UP000035083">
    <property type="component" value="Unassembled WGS sequence"/>
</dbReference>
<reference evidence="1 2" key="1">
    <citation type="submission" date="2012-12" db="EMBL/GenBank/DDBJ databases">
        <title>Whole genome shotgun sequence of Gordonia sihwensis NBRC 108236.</title>
        <authorList>
            <person name="Yoshida I."/>
            <person name="Hosoyama A."/>
            <person name="Tsuchikane K."/>
            <person name="Ando Y."/>
            <person name="Baba S."/>
            <person name="Ohji S."/>
            <person name="Hamada M."/>
            <person name="Tamura T."/>
            <person name="Yamazoe A."/>
            <person name="Yamazaki S."/>
            <person name="Fujita N."/>
        </authorList>
    </citation>
    <scope>NUCLEOTIDE SEQUENCE [LARGE SCALE GENOMIC DNA]</scope>
    <source>
        <strain evidence="1 2">NBRC 108236</strain>
    </source>
</reference>
<proteinExistence type="predicted"/>
<protein>
    <recommendedName>
        <fullName evidence="3">Phage portal protein</fullName>
    </recommendedName>
</protein>
<keyword evidence="2" id="KW-1185">Reference proteome</keyword>
<comment type="caution">
    <text evidence="1">The sequence shown here is derived from an EMBL/GenBank/DDBJ whole genome shotgun (WGS) entry which is preliminary data.</text>
</comment>
<dbReference type="InterPro" id="IPR021145">
    <property type="entry name" value="Portal_protein_SPP1_Gp6-like"/>
</dbReference>
<dbReference type="Pfam" id="PF05133">
    <property type="entry name" value="SPP1_portal"/>
    <property type="match status" value="1"/>
</dbReference>
<gene>
    <name evidence="1" type="ORF">GSI01S_01_02990</name>
</gene>